<dbReference type="GO" id="GO:0005524">
    <property type="term" value="F:ATP binding"/>
    <property type="evidence" value="ECO:0007669"/>
    <property type="project" value="UniProtKB-KW"/>
</dbReference>
<keyword evidence="7" id="KW-0547">Nucleotide-binding</keyword>
<keyword evidence="6 13" id="KW-0812">Transmembrane</keyword>
<dbReference type="GO" id="GO:0000155">
    <property type="term" value="F:phosphorelay sensor kinase activity"/>
    <property type="evidence" value="ECO:0007669"/>
    <property type="project" value="InterPro"/>
</dbReference>
<evidence type="ECO:0000313" key="16">
    <source>
        <dbReference type="Proteomes" id="UP000095672"/>
    </source>
</evidence>
<dbReference type="Gene3D" id="3.30.565.10">
    <property type="entry name" value="Histidine kinase-like ATPase, C-terminal domain"/>
    <property type="match status" value="1"/>
</dbReference>
<dbReference type="CDD" id="cd00075">
    <property type="entry name" value="HATPase"/>
    <property type="match status" value="1"/>
</dbReference>
<dbReference type="EC" id="2.7.13.3" evidence="3"/>
<gene>
    <name evidence="15" type="primary">qseC</name>
    <name evidence="15" type="ORF">AUP74_00405</name>
</gene>
<comment type="subcellular location">
    <subcellularLocation>
        <location evidence="2">Membrane</location>
        <topology evidence="2">Multi-pass membrane protein</topology>
    </subcellularLocation>
</comment>
<evidence type="ECO:0000256" key="3">
    <source>
        <dbReference type="ARBA" id="ARBA00012438"/>
    </source>
</evidence>
<dbReference type="PROSITE" id="PS50109">
    <property type="entry name" value="HIS_KIN"/>
    <property type="match status" value="1"/>
</dbReference>
<evidence type="ECO:0000256" key="13">
    <source>
        <dbReference type="SAM" id="Phobius"/>
    </source>
</evidence>
<dbReference type="PANTHER" id="PTHR45436">
    <property type="entry name" value="SENSOR HISTIDINE KINASE YKOH"/>
    <property type="match status" value="1"/>
</dbReference>
<keyword evidence="16" id="KW-1185">Reference proteome</keyword>
<dbReference type="Proteomes" id="UP000095672">
    <property type="component" value="Chromosome"/>
</dbReference>
<organism evidence="15 16">
    <name type="scientific">Microbulbifer aggregans</name>
    <dbReference type="NCBI Taxonomy" id="1769779"/>
    <lineage>
        <taxon>Bacteria</taxon>
        <taxon>Pseudomonadati</taxon>
        <taxon>Pseudomonadota</taxon>
        <taxon>Gammaproteobacteria</taxon>
        <taxon>Cellvibrionales</taxon>
        <taxon>Microbulbiferaceae</taxon>
        <taxon>Microbulbifer</taxon>
    </lineage>
</organism>
<dbReference type="InterPro" id="IPR003594">
    <property type="entry name" value="HATPase_dom"/>
</dbReference>
<dbReference type="KEGG" id="micc:AUP74_00405"/>
<evidence type="ECO:0000313" key="15">
    <source>
        <dbReference type="EMBL" id="AOS95876.1"/>
    </source>
</evidence>
<evidence type="ECO:0000256" key="2">
    <source>
        <dbReference type="ARBA" id="ARBA00004141"/>
    </source>
</evidence>
<dbReference type="InterPro" id="IPR036097">
    <property type="entry name" value="HisK_dim/P_sf"/>
</dbReference>
<evidence type="ECO:0000256" key="6">
    <source>
        <dbReference type="ARBA" id="ARBA00022692"/>
    </source>
</evidence>
<keyword evidence="5 15" id="KW-0808">Transferase</keyword>
<evidence type="ECO:0000256" key="9">
    <source>
        <dbReference type="ARBA" id="ARBA00022840"/>
    </source>
</evidence>
<dbReference type="Gene3D" id="1.10.287.130">
    <property type="match status" value="1"/>
</dbReference>
<evidence type="ECO:0000256" key="4">
    <source>
        <dbReference type="ARBA" id="ARBA00022553"/>
    </source>
</evidence>
<evidence type="ECO:0000259" key="14">
    <source>
        <dbReference type="PROSITE" id="PS50109"/>
    </source>
</evidence>
<accession>A0A1C9W3Z8</accession>
<comment type="catalytic activity">
    <reaction evidence="1">
        <text>ATP + protein L-histidine = ADP + protein N-phospho-L-histidine.</text>
        <dbReference type="EC" id="2.7.13.3"/>
    </reaction>
</comment>
<dbReference type="PRINTS" id="PR00344">
    <property type="entry name" value="BCTRLSENSOR"/>
</dbReference>
<keyword evidence="12 13" id="KW-0472">Membrane</keyword>
<dbReference type="RefSeq" id="WP_069946092.1">
    <property type="nucleotide sequence ID" value="NZ_CP014143.1"/>
</dbReference>
<keyword evidence="4" id="KW-0597">Phosphoprotein</keyword>
<feature type="transmembrane region" description="Helical" evidence="13">
    <location>
        <begin position="143"/>
        <end position="161"/>
    </location>
</feature>
<dbReference type="PANTHER" id="PTHR45436:SF14">
    <property type="entry name" value="SENSOR PROTEIN QSEC"/>
    <property type="match status" value="1"/>
</dbReference>
<reference evidence="16" key="1">
    <citation type="submission" date="2016-01" db="EMBL/GenBank/DDBJ databases">
        <title>Complete genome sequence of Microbulbifer sp. CCB-MM1, a halophile isolated from Matang Mangrove Forest, Perak.</title>
        <authorList>
            <person name="Moh T.H."/>
            <person name="Dinesh B."/>
            <person name="Lau N.-S."/>
            <person name="Go F."/>
            <person name="Alexander Chong S.-C."/>
        </authorList>
    </citation>
    <scope>NUCLEOTIDE SEQUENCE [LARGE SCALE GENOMIC DNA]</scope>
    <source>
        <strain evidence="16">CCB-MM1</strain>
    </source>
</reference>
<keyword evidence="10 13" id="KW-1133">Transmembrane helix</keyword>
<keyword evidence="11" id="KW-0902">Two-component regulatory system</keyword>
<keyword evidence="8" id="KW-0418">Kinase</keyword>
<keyword evidence="9" id="KW-0067">ATP-binding</keyword>
<evidence type="ECO:0000256" key="10">
    <source>
        <dbReference type="ARBA" id="ARBA00022989"/>
    </source>
</evidence>
<dbReference type="InterPro" id="IPR003661">
    <property type="entry name" value="HisK_dim/P_dom"/>
</dbReference>
<evidence type="ECO:0000256" key="8">
    <source>
        <dbReference type="ARBA" id="ARBA00022777"/>
    </source>
</evidence>
<dbReference type="InterPro" id="IPR005467">
    <property type="entry name" value="His_kinase_dom"/>
</dbReference>
<dbReference type="InterPro" id="IPR050428">
    <property type="entry name" value="TCS_sensor_his_kinase"/>
</dbReference>
<dbReference type="SUPFAM" id="SSF47384">
    <property type="entry name" value="Homodimeric domain of signal transducing histidine kinase"/>
    <property type="match status" value="1"/>
</dbReference>
<dbReference type="CDD" id="cd00082">
    <property type="entry name" value="HisKA"/>
    <property type="match status" value="1"/>
</dbReference>
<evidence type="ECO:0000256" key="1">
    <source>
        <dbReference type="ARBA" id="ARBA00000085"/>
    </source>
</evidence>
<dbReference type="SMART" id="SM00388">
    <property type="entry name" value="HisKA"/>
    <property type="match status" value="1"/>
</dbReference>
<dbReference type="PATRIC" id="fig|1769779.3.peg.406"/>
<dbReference type="STRING" id="1769779.AUP74_00405"/>
<evidence type="ECO:0000256" key="5">
    <source>
        <dbReference type="ARBA" id="ARBA00022679"/>
    </source>
</evidence>
<dbReference type="EMBL" id="CP014143">
    <property type="protein sequence ID" value="AOS95876.1"/>
    <property type="molecule type" value="Genomic_DNA"/>
</dbReference>
<dbReference type="GO" id="GO:0005886">
    <property type="term" value="C:plasma membrane"/>
    <property type="evidence" value="ECO:0007669"/>
    <property type="project" value="TreeGrafter"/>
</dbReference>
<proteinExistence type="predicted"/>
<dbReference type="Pfam" id="PF00512">
    <property type="entry name" value="HisKA"/>
    <property type="match status" value="1"/>
</dbReference>
<dbReference type="InterPro" id="IPR004358">
    <property type="entry name" value="Sig_transdc_His_kin-like_C"/>
</dbReference>
<dbReference type="SUPFAM" id="SSF55874">
    <property type="entry name" value="ATPase domain of HSP90 chaperone/DNA topoisomerase II/histidine kinase"/>
    <property type="match status" value="1"/>
</dbReference>
<feature type="domain" description="Histidine kinase" evidence="14">
    <location>
        <begin position="222"/>
        <end position="441"/>
    </location>
</feature>
<dbReference type="SMART" id="SM00387">
    <property type="entry name" value="HATPase_c"/>
    <property type="match status" value="1"/>
</dbReference>
<sequence length="451" mass="50523" precursor="true">MRSIRVFLLVALLSTITLVNFLAALHGYRESMAAAQQLLDRQLAATAALLEKLPLERVQTELPDDGEVALQLWNEAGESLLKSVNTPDQPMVPLEEGYRENNFAGYRWRVYTHFSPESARWIQVGERADLRFQLAERVVLESVLPTLLALPLAALLIWLVIGRGLSSLRELASALRQKRAEDLEPLQVSEPPEELQPVIRSTNALLTRLGASFERERRFSADAAHELRTPISAIQVHLHNLEQELQDAGLAERSGSLEKLRHSVTRMAQLVEQMLTLFRTNPEHYPTRLETLDLRQLTREVITERYELFSAKQQNISLQGESATIQGDAFALTLLISNLLSNAGKYTPERGEILVTTGRTGRGAYIQVEDSGPGIPEQERARIFERFYRVGGDRHASHAEGSGLGLSIVEHIARLHRAEVQLDDSRFATGLSIRVFFPAGSGRDFDGEEND</sequence>
<dbReference type="AlphaFoldDB" id="A0A1C9W3Z8"/>
<evidence type="ECO:0000256" key="11">
    <source>
        <dbReference type="ARBA" id="ARBA00023012"/>
    </source>
</evidence>
<dbReference type="Gene3D" id="1.20.5.1040">
    <property type="entry name" value="Sensor protein qsec"/>
    <property type="match status" value="1"/>
</dbReference>
<dbReference type="Pfam" id="PF02518">
    <property type="entry name" value="HATPase_c"/>
    <property type="match status" value="1"/>
</dbReference>
<dbReference type="InterPro" id="IPR036890">
    <property type="entry name" value="HATPase_C_sf"/>
</dbReference>
<dbReference type="OrthoDB" id="9809766at2"/>
<protein>
    <recommendedName>
        <fullName evidence="3">histidine kinase</fullName>
        <ecNumber evidence="3">2.7.13.3</ecNumber>
    </recommendedName>
</protein>
<evidence type="ECO:0000256" key="7">
    <source>
        <dbReference type="ARBA" id="ARBA00022741"/>
    </source>
</evidence>
<evidence type="ECO:0000256" key="12">
    <source>
        <dbReference type="ARBA" id="ARBA00023136"/>
    </source>
</evidence>
<name>A0A1C9W3Z8_9GAMM</name>